<evidence type="ECO:0000256" key="5">
    <source>
        <dbReference type="ARBA" id="ARBA00023136"/>
    </source>
</evidence>
<feature type="region of interest" description="Disordered" evidence="6">
    <location>
        <begin position="63"/>
        <end position="84"/>
    </location>
</feature>
<organism evidence="8 9">
    <name type="scientific">Asaia bogorensis</name>
    <dbReference type="NCBI Taxonomy" id="91915"/>
    <lineage>
        <taxon>Bacteria</taxon>
        <taxon>Pseudomonadati</taxon>
        <taxon>Pseudomonadota</taxon>
        <taxon>Alphaproteobacteria</taxon>
        <taxon>Acetobacterales</taxon>
        <taxon>Acetobacteraceae</taxon>
        <taxon>Asaia</taxon>
    </lineage>
</organism>
<evidence type="ECO:0000313" key="8">
    <source>
        <dbReference type="EMBL" id="CDG41019.1"/>
    </source>
</evidence>
<feature type="region of interest" description="Disordered" evidence="6">
    <location>
        <begin position="98"/>
        <end position="199"/>
    </location>
</feature>
<evidence type="ECO:0000256" key="7">
    <source>
        <dbReference type="SAM" id="Phobius"/>
    </source>
</evidence>
<dbReference type="InterPro" id="IPR005498">
    <property type="entry name" value="T4SS_VirB10/TraB/TrbI"/>
</dbReference>
<comment type="caution">
    <text evidence="8">The sequence shown here is derived from an EMBL/GenBank/DDBJ whole genome shotgun (WGS) entry which is preliminary data.</text>
</comment>
<proteinExistence type="inferred from homology"/>
<evidence type="ECO:0000256" key="4">
    <source>
        <dbReference type="ARBA" id="ARBA00022989"/>
    </source>
</evidence>
<evidence type="ECO:0000313" key="9">
    <source>
        <dbReference type="Proteomes" id="UP000027583"/>
    </source>
</evidence>
<feature type="compositionally biased region" description="Polar residues" evidence="6">
    <location>
        <begin position="232"/>
        <end position="242"/>
    </location>
</feature>
<dbReference type="Proteomes" id="UP000027583">
    <property type="component" value="Unassembled WGS sequence"/>
</dbReference>
<dbReference type="CDD" id="cd16431">
    <property type="entry name" value="IcmE"/>
    <property type="match status" value="1"/>
</dbReference>
<dbReference type="InterPro" id="IPR042217">
    <property type="entry name" value="T4SS_VirB10/TrbI"/>
</dbReference>
<keyword evidence="3 7" id="KW-0812">Transmembrane</keyword>
<protein>
    <submittedName>
        <fullName evidence="8">DotG</fullName>
    </submittedName>
</protein>
<reference evidence="8 9" key="1">
    <citation type="journal article" date="2014" name="Genome Biol. Evol.">
        <title>Acetic acid bacteria genomes reveal functional traits for adaptation to life in insect guts.</title>
        <authorList>
            <person name="Chouaia B."/>
            <person name="Gaiarsa S."/>
            <person name="Crotti E."/>
            <person name="Comandatore F."/>
            <person name="Degli Esposti M."/>
            <person name="Ricci I."/>
            <person name="Alma A."/>
            <person name="Favia G."/>
            <person name="Bandi C."/>
            <person name="Daffonchio D."/>
        </authorList>
    </citation>
    <scope>NUCLEOTIDE SEQUENCE [LARGE SCALE GENOMIC DNA]</scope>
    <source>
        <strain evidence="8 9">SF2.1</strain>
    </source>
</reference>
<dbReference type="InterPro" id="IPR049855">
    <property type="entry name" value="DotG/IcmE-like_C"/>
</dbReference>
<accession>A0A060QIL9</accession>
<name>A0A060QIL9_9PROT</name>
<sequence>MSDTQAQAEERLLAEQERQRATSQANADLRIRARKGMKFLLCFVGVGALAIGALHYMARTTSGTNSQVAAPPKMKGNAGGTNNSARIRKDYFAADQADEKAAEKARQSYTPALSGRGLGADAHDLGLNDLSKEGAASAPALDKPQKPPAPPPGAAPGTPSPLGKGGRGDAPSGHGAGGTELALGGDAGSQRGVSPAGPSPAALAQIYAAWSSHGIAVEMGKPPARAAGQAGSAGNSPDQSPPVTGGATDLGTRNASAAATGSTAIPAAAGQKRTLLAAGRGIYAHTITAANSDQKGPVLADVDSGPFTGARLIGEFDREEERLVVHFTQLVIDDHEPLAVDARAIAPDTMETAVASDVNEHYLTRIALPTAAAFVQGLGQAMQSTNTQSYTGGLGGITSFTHLTLPQQLGVAAGSAGQTLGQVLQKATPQQATVTLAANSSIGVLFLKPVISQ</sequence>
<comment type="subcellular location">
    <subcellularLocation>
        <location evidence="1">Membrane</location>
        <topology evidence="1">Single-pass membrane protein</topology>
    </subcellularLocation>
</comment>
<dbReference type="Pfam" id="PF03743">
    <property type="entry name" value="TrbI"/>
    <property type="match status" value="1"/>
</dbReference>
<dbReference type="GO" id="GO:0016020">
    <property type="term" value="C:membrane"/>
    <property type="evidence" value="ECO:0007669"/>
    <property type="project" value="UniProtKB-SubCell"/>
</dbReference>
<comment type="similarity">
    <text evidence="2">Belongs to the TrbI/VirB10 family.</text>
</comment>
<dbReference type="EMBL" id="CBLX010000025">
    <property type="protein sequence ID" value="CDG41019.1"/>
    <property type="molecule type" value="Genomic_DNA"/>
</dbReference>
<evidence type="ECO:0000256" key="3">
    <source>
        <dbReference type="ARBA" id="ARBA00022692"/>
    </source>
</evidence>
<feature type="compositionally biased region" description="Basic and acidic residues" evidence="6">
    <location>
        <begin position="121"/>
        <end position="132"/>
    </location>
</feature>
<dbReference type="RefSeq" id="WP_023977691.1">
    <property type="nucleotide sequence ID" value="NZ_CBLX010000025.1"/>
</dbReference>
<keyword evidence="5 7" id="KW-0472">Membrane</keyword>
<keyword evidence="4 7" id="KW-1133">Transmembrane helix</keyword>
<evidence type="ECO:0000256" key="1">
    <source>
        <dbReference type="ARBA" id="ARBA00004167"/>
    </source>
</evidence>
<evidence type="ECO:0000256" key="6">
    <source>
        <dbReference type="SAM" id="MobiDB-lite"/>
    </source>
</evidence>
<dbReference type="AlphaFoldDB" id="A0A060QIL9"/>
<gene>
    <name evidence="8" type="ORF">ASAP_2974</name>
</gene>
<dbReference type="eggNOG" id="COG2948">
    <property type="taxonomic scope" value="Bacteria"/>
</dbReference>
<reference evidence="8 9" key="2">
    <citation type="journal article" date="2014" name="PLoS ONE">
        <title>Evolution of mitochondria reconstructed from the energy metabolism of living bacteria.</title>
        <authorList>
            <person name="Degli Esposti M."/>
            <person name="Chouaia B."/>
            <person name="Comandatore F."/>
            <person name="Crotti E."/>
            <person name="Sassera D."/>
            <person name="Lievens P.M."/>
            <person name="Daffonchio D."/>
            <person name="Bandi C."/>
        </authorList>
    </citation>
    <scope>NUCLEOTIDE SEQUENCE [LARGE SCALE GENOMIC DNA]</scope>
    <source>
        <strain evidence="8 9">SF2.1</strain>
    </source>
</reference>
<evidence type="ECO:0000256" key="2">
    <source>
        <dbReference type="ARBA" id="ARBA00010265"/>
    </source>
</evidence>
<dbReference type="Gene3D" id="2.40.128.260">
    <property type="entry name" value="Type IV secretion system, VirB10/TraB/TrbI"/>
    <property type="match status" value="1"/>
</dbReference>
<feature type="transmembrane region" description="Helical" evidence="7">
    <location>
        <begin position="39"/>
        <end position="58"/>
    </location>
</feature>
<feature type="region of interest" description="Disordered" evidence="6">
    <location>
        <begin position="223"/>
        <end position="261"/>
    </location>
</feature>